<evidence type="ECO:0000256" key="1">
    <source>
        <dbReference type="SAM" id="MobiDB-lite"/>
    </source>
</evidence>
<feature type="chain" id="PRO_5040797200" description="Lipoprotein" evidence="2">
    <location>
        <begin position="21"/>
        <end position="192"/>
    </location>
</feature>
<dbReference type="AlphaFoldDB" id="A0A9W4MKZ1"/>
<keyword evidence="4" id="KW-1185">Reference proteome</keyword>
<organism evidence="3 4">
    <name type="scientific">Actinacidiphila bryophytorum</name>
    <dbReference type="NCBI Taxonomy" id="1436133"/>
    <lineage>
        <taxon>Bacteria</taxon>
        <taxon>Bacillati</taxon>
        <taxon>Actinomycetota</taxon>
        <taxon>Actinomycetes</taxon>
        <taxon>Kitasatosporales</taxon>
        <taxon>Streptomycetaceae</taxon>
        <taxon>Actinacidiphila</taxon>
    </lineage>
</organism>
<name>A0A9W4MKZ1_9ACTN</name>
<gene>
    <name evidence="3" type="ORF">SBRY_80085</name>
</gene>
<dbReference type="Proteomes" id="UP001153328">
    <property type="component" value="Unassembled WGS sequence"/>
</dbReference>
<feature type="signal peptide" evidence="2">
    <location>
        <begin position="1"/>
        <end position="20"/>
    </location>
</feature>
<protein>
    <recommendedName>
        <fullName evidence="5">Lipoprotein</fullName>
    </recommendedName>
</protein>
<evidence type="ECO:0000313" key="3">
    <source>
        <dbReference type="EMBL" id="CAG7656829.1"/>
    </source>
</evidence>
<proteinExistence type="predicted"/>
<evidence type="ECO:0008006" key="5">
    <source>
        <dbReference type="Google" id="ProtNLM"/>
    </source>
</evidence>
<comment type="caution">
    <text evidence="3">The sequence shown here is derived from an EMBL/GenBank/DDBJ whole genome shotgun (WGS) entry which is preliminary data.</text>
</comment>
<dbReference type="PROSITE" id="PS51257">
    <property type="entry name" value="PROKAR_LIPOPROTEIN"/>
    <property type="match status" value="1"/>
</dbReference>
<feature type="compositionally biased region" description="Low complexity" evidence="1">
    <location>
        <begin position="35"/>
        <end position="69"/>
    </location>
</feature>
<dbReference type="RefSeq" id="WP_205045703.1">
    <property type="nucleotide sequence ID" value="NZ_CAJVAX010000022.1"/>
</dbReference>
<evidence type="ECO:0000313" key="4">
    <source>
        <dbReference type="Proteomes" id="UP001153328"/>
    </source>
</evidence>
<evidence type="ECO:0000256" key="2">
    <source>
        <dbReference type="SAM" id="SignalP"/>
    </source>
</evidence>
<accession>A0A9W4MKZ1</accession>
<keyword evidence="2" id="KW-0732">Signal</keyword>
<feature type="region of interest" description="Disordered" evidence="1">
    <location>
        <begin position="24"/>
        <end position="75"/>
    </location>
</feature>
<reference evidence="3" key="1">
    <citation type="submission" date="2021-06" db="EMBL/GenBank/DDBJ databases">
        <authorList>
            <person name="Arsene-Ploetze F."/>
        </authorList>
    </citation>
    <scope>NUCLEOTIDE SEQUENCE</scope>
    <source>
        <strain evidence="3">SBRY1</strain>
    </source>
</reference>
<dbReference type="EMBL" id="CAJVAX010000022">
    <property type="protein sequence ID" value="CAG7656829.1"/>
    <property type="molecule type" value="Genomic_DNA"/>
</dbReference>
<sequence>MRHRTILTAGALTAVLAATALSGCSSDSKSDDAKSGTSSPAAAGGTGTAADGGASSAPASTSAAPSKAPGKVEGHLDYTGDVSGSADFTGGVNCEIKGGKLIGVTTPDVLAKKQIFPSFIATTAASPTQVALFNTPDGKAYSGRASKSEGVTASRSGSQWTVKVQGLRIAQDYGGTGGVITLAGSLTCTRLT</sequence>